<proteinExistence type="inferred from homology"/>
<feature type="compositionally biased region" description="Basic and acidic residues" evidence="10">
    <location>
        <begin position="384"/>
        <end position="393"/>
    </location>
</feature>
<evidence type="ECO:0000313" key="13">
    <source>
        <dbReference type="EMBL" id="KXS21532.1"/>
    </source>
</evidence>
<dbReference type="InterPro" id="IPR001650">
    <property type="entry name" value="Helicase_C-like"/>
</dbReference>
<dbReference type="STRING" id="1344416.A0A139AXR0"/>
<dbReference type="SUPFAM" id="SSF52540">
    <property type="entry name" value="P-loop containing nucleoside triphosphate hydrolases"/>
    <property type="match status" value="1"/>
</dbReference>
<keyword evidence="3 9" id="KW-0378">Hydrolase</keyword>
<dbReference type="GO" id="GO:0032040">
    <property type="term" value="C:small-subunit processome"/>
    <property type="evidence" value="ECO:0007669"/>
    <property type="project" value="EnsemblFungi"/>
</dbReference>
<dbReference type="PANTHER" id="PTHR47959:SF15">
    <property type="entry name" value="RNA HELICASE"/>
    <property type="match status" value="1"/>
</dbReference>
<evidence type="ECO:0000256" key="4">
    <source>
        <dbReference type="ARBA" id="ARBA00022806"/>
    </source>
</evidence>
<dbReference type="EMBL" id="KQ965732">
    <property type="protein sequence ID" value="KXS21532.1"/>
    <property type="molecule type" value="Genomic_DNA"/>
</dbReference>
<sequence>MKSEDSEDDDSDDDADDSDSKTKPPRKARQLASQLAFFDIIVSTPARLLHILSSSPSTLLHQVLHLVLDEADRLLSLDDIHHNTVTSLVSLEDAGRPADEGRSFLHQVDKVLEACGNKGLRKACFSATVPSGVEEMARSVMDADVVTVRIGGAAVDRESSNSPLPRIHQKLVFCSSEAGKLMEIRQMLGRGDVRPPCLIFVQSKKRAEELREELAVDGRSVDVVTGERTKKERDNLVRLFRTGHLHLLICTDLLSRGLDFSAVRTVINYDFPSTTAAYVHRIGRTGRAGREGWAFTFFTHEDAPYVKSVANVMKEMGEKIEDWMVGLDKPSREAKKNMKQKGVKRESIDTRPKKEKRREQAKKEMIEASKRRKRMNDGGKVGYGKKEHNNDDE</sequence>
<dbReference type="GO" id="GO:0048254">
    <property type="term" value="P:snoRNA localization"/>
    <property type="evidence" value="ECO:0007669"/>
    <property type="project" value="EnsemblFungi"/>
</dbReference>
<keyword evidence="5 9" id="KW-0067">ATP-binding</keyword>
<gene>
    <name evidence="13" type="ORF">M427DRAFT_106976</name>
</gene>
<dbReference type="Gene3D" id="3.40.50.300">
    <property type="entry name" value="P-loop containing nucleotide triphosphate hydrolases"/>
    <property type="match status" value="2"/>
</dbReference>
<evidence type="ECO:0000259" key="12">
    <source>
        <dbReference type="PROSITE" id="PS51194"/>
    </source>
</evidence>
<dbReference type="InterPro" id="IPR014001">
    <property type="entry name" value="Helicase_ATP-bd"/>
</dbReference>
<dbReference type="AlphaFoldDB" id="A0A139AXR0"/>
<dbReference type="Pfam" id="PF00271">
    <property type="entry name" value="Helicase_C"/>
    <property type="match status" value="1"/>
</dbReference>
<dbReference type="GO" id="GO:0003723">
    <property type="term" value="F:RNA binding"/>
    <property type="evidence" value="ECO:0007669"/>
    <property type="project" value="UniProtKB-KW"/>
</dbReference>
<dbReference type="PROSITE" id="PS51192">
    <property type="entry name" value="HELICASE_ATP_BIND_1"/>
    <property type="match status" value="1"/>
</dbReference>
<evidence type="ECO:0000256" key="9">
    <source>
        <dbReference type="RuleBase" id="RU000492"/>
    </source>
</evidence>
<evidence type="ECO:0000256" key="3">
    <source>
        <dbReference type="ARBA" id="ARBA00022801"/>
    </source>
</evidence>
<feature type="region of interest" description="Disordered" evidence="10">
    <location>
        <begin position="331"/>
        <end position="393"/>
    </location>
</feature>
<dbReference type="PROSITE" id="PS00039">
    <property type="entry name" value="DEAD_ATP_HELICASE"/>
    <property type="match status" value="1"/>
</dbReference>
<feature type="compositionally biased region" description="Basic and acidic residues" evidence="10">
    <location>
        <begin position="343"/>
        <end position="369"/>
    </location>
</feature>
<dbReference type="Pfam" id="PF00270">
    <property type="entry name" value="DEAD"/>
    <property type="match status" value="1"/>
</dbReference>
<keyword evidence="14" id="KW-1185">Reference proteome</keyword>
<dbReference type="InterPro" id="IPR000629">
    <property type="entry name" value="RNA-helicase_DEAD-box_CS"/>
</dbReference>
<feature type="compositionally biased region" description="Acidic residues" evidence="10">
    <location>
        <begin position="1"/>
        <end position="17"/>
    </location>
</feature>
<accession>A0A139AXR0</accession>
<evidence type="ECO:0000256" key="2">
    <source>
        <dbReference type="ARBA" id="ARBA00022741"/>
    </source>
</evidence>
<dbReference type="GO" id="GO:0005829">
    <property type="term" value="C:cytosol"/>
    <property type="evidence" value="ECO:0007669"/>
    <property type="project" value="TreeGrafter"/>
</dbReference>
<dbReference type="GO" id="GO:0016787">
    <property type="term" value="F:hydrolase activity"/>
    <property type="evidence" value="ECO:0007669"/>
    <property type="project" value="UniProtKB-KW"/>
</dbReference>
<evidence type="ECO:0000256" key="5">
    <source>
        <dbReference type="ARBA" id="ARBA00022840"/>
    </source>
</evidence>
<dbReference type="PROSITE" id="PS51194">
    <property type="entry name" value="HELICASE_CTER"/>
    <property type="match status" value="1"/>
</dbReference>
<organism evidence="13 14">
    <name type="scientific">Gonapodya prolifera (strain JEL478)</name>
    <name type="common">Monoblepharis prolifera</name>
    <dbReference type="NCBI Taxonomy" id="1344416"/>
    <lineage>
        <taxon>Eukaryota</taxon>
        <taxon>Fungi</taxon>
        <taxon>Fungi incertae sedis</taxon>
        <taxon>Chytridiomycota</taxon>
        <taxon>Chytridiomycota incertae sedis</taxon>
        <taxon>Monoblepharidomycetes</taxon>
        <taxon>Monoblepharidales</taxon>
        <taxon>Gonapodyaceae</taxon>
        <taxon>Gonapodya</taxon>
    </lineage>
</organism>
<keyword evidence="2 9" id="KW-0547">Nucleotide-binding</keyword>
<keyword evidence="4 9" id="KW-0347">Helicase</keyword>
<evidence type="ECO:0000259" key="11">
    <source>
        <dbReference type="PROSITE" id="PS51192"/>
    </source>
</evidence>
<feature type="domain" description="Helicase C-terminal" evidence="12">
    <location>
        <begin position="183"/>
        <end position="328"/>
    </location>
</feature>
<dbReference type="CDD" id="cd18787">
    <property type="entry name" value="SF2_C_DEAD"/>
    <property type="match status" value="1"/>
</dbReference>
<dbReference type="InterPro" id="IPR027417">
    <property type="entry name" value="P-loop_NTPase"/>
</dbReference>
<evidence type="ECO:0000256" key="8">
    <source>
        <dbReference type="ARBA" id="ARBA00047984"/>
    </source>
</evidence>
<dbReference type="GO" id="GO:0000447">
    <property type="term" value="P:endonucleolytic cleavage in ITS1 to separate SSU-rRNA from 5.8S rRNA and LSU-rRNA from tricistronic rRNA transcript (SSU-rRNA, 5.8S rRNA, LSU-rRNA)"/>
    <property type="evidence" value="ECO:0007669"/>
    <property type="project" value="EnsemblFungi"/>
</dbReference>
<dbReference type="EC" id="3.6.4.13" evidence="1"/>
<dbReference type="GO" id="GO:0003724">
    <property type="term" value="F:RNA helicase activity"/>
    <property type="evidence" value="ECO:0007669"/>
    <property type="project" value="UniProtKB-EC"/>
</dbReference>
<protein>
    <recommendedName>
        <fullName evidence="1">RNA helicase</fullName>
        <ecNumber evidence="1">3.6.4.13</ecNumber>
    </recommendedName>
</protein>
<name>A0A139AXR0_GONPJ</name>
<dbReference type="SMART" id="SM00490">
    <property type="entry name" value="HELICc"/>
    <property type="match status" value="1"/>
</dbReference>
<dbReference type="PANTHER" id="PTHR47959">
    <property type="entry name" value="ATP-DEPENDENT RNA HELICASE RHLE-RELATED"/>
    <property type="match status" value="1"/>
</dbReference>
<evidence type="ECO:0000256" key="10">
    <source>
        <dbReference type="SAM" id="MobiDB-lite"/>
    </source>
</evidence>
<dbReference type="OMA" id="KVSSWIM"/>
<comment type="catalytic activity">
    <reaction evidence="8">
        <text>ATP + H2O = ADP + phosphate + H(+)</text>
        <dbReference type="Rhea" id="RHEA:13065"/>
        <dbReference type="ChEBI" id="CHEBI:15377"/>
        <dbReference type="ChEBI" id="CHEBI:15378"/>
        <dbReference type="ChEBI" id="CHEBI:30616"/>
        <dbReference type="ChEBI" id="CHEBI:43474"/>
        <dbReference type="ChEBI" id="CHEBI:456216"/>
        <dbReference type="EC" id="3.6.4.13"/>
    </reaction>
</comment>
<keyword evidence="6" id="KW-0694">RNA-binding</keyword>
<dbReference type="OrthoDB" id="360161at2759"/>
<comment type="similarity">
    <text evidence="7">Belongs to the DEAD box helicase family. DDX52/ROK1 subfamily.</text>
</comment>
<dbReference type="GO" id="GO:0005524">
    <property type="term" value="F:ATP binding"/>
    <property type="evidence" value="ECO:0007669"/>
    <property type="project" value="UniProtKB-KW"/>
</dbReference>
<feature type="region of interest" description="Disordered" evidence="10">
    <location>
        <begin position="1"/>
        <end position="28"/>
    </location>
</feature>
<evidence type="ECO:0000256" key="6">
    <source>
        <dbReference type="ARBA" id="ARBA00022884"/>
    </source>
</evidence>
<evidence type="ECO:0000256" key="7">
    <source>
        <dbReference type="ARBA" id="ARBA00024355"/>
    </source>
</evidence>
<evidence type="ECO:0000256" key="1">
    <source>
        <dbReference type="ARBA" id="ARBA00012552"/>
    </source>
</evidence>
<dbReference type="InterPro" id="IPR050079">
    <property type="entry name" value="DEAD_box_RNA_helicase"/>
</dbReference>
<evidence type="ECO:0000313" key="14">
    <source>
        <dbReference type="Proteomes" id="UP000070544"/>
    </source>
</evidence>
<dbReference type="InterPro" id="IPR011545">
    <property type="entry name" value="DEAD/DEAH_box_helicase_dom"/>
</dbReference>
<reference evidence="13 14" key="1">
    <citation type="journal article" date="2015" name="Genome Biol. Evol.">
        <title>Phylogenomic analyses indicate that early fungi evolved digesting cell walls of algal ancestors of land plants.</title>
        <authorList>
            <person name="Chang Y."/>
            <person name="Wang S."/>
            <person name="Sekimoto S."/>
            <person name="Aerts A.L."/>
            <person name="Choi C."/>
            <person name="Clum A."/>
            <person name="LaButti K.M."/>
            <person name="Lindquist E.A."/>
            <person name="Yee Ngan C."/>
            <person name="Ohm R.A."/>
            <person name="Salamov A.A."/>
            <person name="Grigoriev I.V."/>
            <person name="Spatafora J.W."/>
            <person name="Berbee M.L."/>
        </authorList>
    </citation>
    <scope>NUCLEOTIDE SEQUENCE [LARGE SCALE GENOMIC DNA]</scope>
    <source>
        <strain evidence="13 14">JEL478</strain>
    </source>
</reference>
<dbReference type="Proteomes" id="UP000070544">
    <property type="component" value="Unassembled WGS sequence"/>
</dbReference>
<dbReference type="GO" id="GO:0000480">
    <property type="term" value="P:endonucleolytic cleavage in 5'-ETS of tricistronic rRNA transcript (SSU-rRNA, 5.8S rRNA, LSU-rRNA)"/>
    <property type="evidence" value="ECO:0007669"/>
    <property type="project" value="EnsemblFungi"/>
</dbReference>
<feature type="domain" description="Helicase ATP-binding" evidence="11">
    <location>
        <begin position="1"/>
        <end position="147"/>
    </location>
</feature>
<dbReference type="GO" id="GO:0000472">
    <property type="term" value="P:endonucleolytic cleavage to generate mature 5'-end of SSU-rRNA from (SSU-rRNA, 5.8S rRNA, LSU-rRNA)"/>
    <property type="evidence" value="ECO:0007669"/>
    <property type="project" value="EnsemblFungi"/>
</dbReference>